<evidence type="ECO:0000313" key="3">
    <source>
        <dbReference type="Proteomes" id="UP000285456"/>
    </source>
</evidence>
<dbReference type="Gene3D" id="2.30.30.240">
    <property type="entry name" value="PRC-barrel domain"/>
    <property type="match status" value="1"/>
</dbReference>
<dbReference type="AlphaFoldDB" id="A0A417YK87"/>
<dbReference type="PANTHER" id="PTHR40061:SF1">
    <property type="entry name" value="SPORULATION PROTEIN YLMC-RELATED"/>
    <property type="match status" value="1"/>
</dbReference>
<dbReference type="NCBIfam" id="TIGR02888">
    <property type="entry name" value="spore_YlmC_YmxH"/>
    <property type="match status" value="1"/>
</dbReference>
<keyword evidence="3" id="KW-1185">Reference proteome</keyword>
<dbReference type="OrthoDB" id="6024937at2"/>
<feature type="domain" description="PRC-barrel" evidence="1">
    <location>
        <begin position="2"/>
        <end position="77"/>
    </location>
</feature>
<sequence>MIKLSELQLKEIIIIDDGRRFGHITDLEIDGNTGKIIAIVVETKDKKSGMLRKADELLISWDHIVRIGSDVILVNDVQGPSLYGTVK</sequence>
<dbReference type="PANTHER" id="PTHR40061">
    <property type="entry name" value="SPORULATION PROTEIN YLMC-RELATED"/>
    <property type="match status" value="1"/>
</dbReference>
<dbReference type="Pfam" id="PF05239">
    <property type="entry name" value="PRC"/>
    <property type="match status" value="1"/>
</dbReference>
<comment type="caution">
    <text evidence="2">The sequence shown here is derived from an EMBL/GenBank/DDBJ whole genome shotgun (WGS) entry which is preliminary data.</text>
</comment>
<reference evidence="2 3" key="1">
    <citation type="journal article" date="2007" name="Int. J. Syst. Evol. Microbiol.">
        <title>Oceanobacillus profundus sp. nov., isolated from a deep-sea sediment core.</title>
        <authorList>
            <person name="Kim Y.G."/>
            <person name="Choi D.H."/>
            <person name="Hyun S."/>
            <person name="Cho B.C."/>
        </authorList>
    </citation>
    <scope>NUCLEOTIDE SEQUENCE [LARGE SCALE GENOMIC DNA]</scope>
    <source>
        <strain evidence="2 3">DSM 18246</strain>
    </source>
</reference>
<dbReference type="InterPro" id="IPR027275">
    <property type="entry name" value="PRC-brl_dom"/>
</dbReference>
<evidence type="ECO:0000259" key="1">
    <source>
        <dbReference type="Pfam" id="PF05239"/>
    </source>
</evidence>
<proteinExistence type="predicted"/>
<organism evidence="2 3">
    <name type="scientific">Oceanobacillus profundus</name>
    <dbReference type="NCBI Taxonomy" id="372463"/>
    <lineage>
        <taxon>Bacteria</taxon>
        <taxon>Bacillati</taxon>
        <taxon>Bacillota</taxon>
        <taxon>Bacilli</taxon>
        <taxon>Bacillales</taxon>
        <taxon>Bacillaceae</taxon>
        <taxon>Oceanobacillus</taxon>
    </lineage>
</organism>
<dbReference type="RefSeq" id="WP_095308509.1">
    <property type="nucleotide sequence ID" value="NZ_JAMAWL010000001.1"/>
</dbReference>
<dbReference type="EMBL" id="QWEH01000003">
    <property type="protein sequence ID" value="RHW33734.1"/>
    <property type="molecule type" value="Genomic_DNA"/>
</dbReference>
<dbReference type="InterPro" id="IPR014238">
    <property type="entry name" value="Spore_YlmC/YmxH"/>
</dbReference>
<dbReference type="SUPFAM" id="SSF50346">
    <property type="entry name" value="PRC-barrel domain"/>
    <property type="match status" value="1"/>
</dbReference>
<accession>A0A417YK87</accession>
<evidence type="ECO:0000313" key="2">
    <source>
        <dbReference type="EMBL" id="RHW33734.1"/>
    </source>
</evidence>
<dbReference type="InterPro" id="IPR011033">
    <property type="entry name" value="PRC_barrel-like_sf"/>
</dbReference>
<name>A0A417YK87_9BACI</name>
<dbReference type="Proteomes" id="UP000285456">
    <property type="component" value="Unassembled WGS sequence"/>
</dbReference>
<protein>
    <submittedName>
        <fullName evidence="2">YlmC/YmxH family sporulation protein</fullName>
    </submittedName>
</protein>
<gene>
    <name evidence="2" type="ORF">D1B32_06735</name>
</gene>